<keyword evidence="5 8" id="KW-0520">NAD</keyword>
<evidence type="ECO:0000256" key="4">
    <source>
        <dbReference type="ARBA" id="ARBA00022857"/>
    </source>
</evidence>
<sequence>MSAVNGPTTTTVDSGQLTNFAASLIPPLSPSAHKGQAGRIGIVGGSLEYTGAPYFAASTTLRMGGDLAHVFCMREAALAIKTYSPDLIVHPVLDYGDPLSEIEEWLPRFHALVLGPGLGRRPQTFATLGHIIEAAKDRHIPMVLDADALFYLNENYDVIQGYPHTILTPNRVEMARLYRAVIKAEMRAEEVTPEHVQAVAQKLGVTILCKGANDVIASGDTLLVCDVTGSLRRCGGQGDILSGASGLFVYWAYASTKSKSFSLPPIAIAAWAASALTRKASSLAFAHKGRGTLTTDILNLVPQALASLFLKPK</sequence>
<dbReference type="NCBIfam" id="TIGR00196">
    <property type="entry name" value="yjeF_cterm"/>
    <property type="match status" value="1"/>
</dbReference>
<dbReference type="AlphaFoldDB" id="A0A5N5TP75"/>
<dbReference type="Pfam" id="PF01256">
    <property type="entry name" value="Carb_kinase"/>
    <property type="match status" value="1"/>
</dbReference>
<evidence type="ECO:0000256" key="8">
    <source>
        <dbReference type="HAMAP-Rule" id="MF_03157"/>
    </source>
</evidence>
<dbReference type="GO" id="GO:0110051">
    <property type="term" value="P:metabolite repair"/>
    <property type="evidence" value="ECO:0007669"/>
    <property type="project" value="TreeGrafter"/>
</dbReference>
<gene>
    <name evidence="10" type="primary">Naxd</name>
    <name evidence="10" type="ORF">Anas_01607</name>
</gene>
<accession>A0A5N5TP75</accession>
<evidence type="ECO:0000313" key="11">
    <source>
        <dbReference type="Proteomes" id="UP000326759"/>
    </source>
</evidence>
<feature type="binding site" evidence="8">
    <location>
        <begin position="210"/>
        <end position="214"/>
    </location>
    <ligand>
        <name>ATP</name>
        <dbReference type="ChEBI" id="CHEBI:30616"/>
    </ligand>
</feature>
<dbReference type="EMBL" id="SEYY01000108">
    <property type="protein sequence ID" value="KAB7507977.1"/>
    <property type="molecule type" value="Genomic_DNA"/>
</dbReference>
<reference evidence="10 11" key="1">
    <citation type="journal article" date="2019" name="PLoS Biol.">
        <title>Sex chromosomes control vertical transmission of feminizing Wolbachia symbionts in an isopod.</title>
        <authorList>
            <person name="Becking T."/>
            <person name="Chebbi M.A."/>
            <person name="Giraud I."/>
            <person name="Moumen B."/>
            <person name="Laverre T."/>
            <person name="Caubet Y."/>
            <person name="Peccoud J."/>
            <person name="Gilbert C."/>
            <person name="Cordaux R."/>
        </authorList>
    </citation>
    <scope>NUCLEOTIDE SEQUENCE [LARGE SCALE GENOMIC DNA]</scope>
    <source>
        <strain evidence="10">ANa2</strain>
        <tissue evidence="10">Whole body excluding digestive tract and cuticle</tissue>
    </source>
</reference>
<evidence type="ECO:0000259" key="9">
    <source>
        <dbReference type="PROSITE" id="PS51383"/>
    </source>
</evidence>
<dbReference type="EC" id="4.2.1.93" evidence="8"/>
<evidence type="ECO:0000313" key="10">
    <source>
        <dbReference type="EMBL" id="KAB7507977.1"/>
    </source>
</evidence>
<comment type="cofactor">
    <cofactor evidence="8">
        <name>Mg(2+)</name>
        <dbReference type="ChEBI" id="CHEBI:18420"/>
    </cofactor>
</comment>
<dbReference type="FunFam" id="3.40.1190.20:FF:000023">
    <property type="entry name" value="ATP-dependent (S)-NAD(P)H-hydrate dehydratase"/>
    <property type="match status" value="1"/>
</dbReference>
<dbReference type="PROSITE" id="PS51383">
    <property type="entry name" value="YJEF_C_3"/>
    <property type="match status" value="1"/>
</dbReference>
<evidence type="ECO:0000256" key="7">
    <source>
        <dbReference type="ARBA" id="ARBA00047472"/>
    </source>
</evidence>
<feature type="binding site" evidence="8">
    <location>
        <begin position="170"/>
        <end position="176"/>
    </location>
    <ligand>
        <name>(6S)-NADPHX</name>
        <dbReference type="ChEBI" id="CHEBI:64076"/>
    </ligand>
</feature>
<feature type="binding site" evidence="8">
    <location>
        <position position="239"/>
    </location>
    <ligand>
        <name>(6S)-NADPHX</name>
        <dbReference type="ChEBI" id="CHEBI:64076"/>
    </ligand>
</feature>
<evidence type="ECO:0000256" key="2">
    <source>
        <dbReference type="ARBA" id="ARBA00022741"/>
    </source>
</evidence>
<feature type="binding site" evidence="8">
    <location>
        <position position="117"/>
    </location>
    <ligand>
        <name>(6S)-NADPHX</name>
        <dbReference type="ChEBI" id="CHEBI:64076"/>
    </ligand>
</feature>
<evidence type="ECO:0000256" key="5">
    <source>
        <dbReference type="ARBA" id="ARBA00023027"/>
    </source>
</evidence>
<dbReference type="GO" id="GO:0047453">
    <property type="term" value="F:ATP-dependent NAD(P)H-hydrate dehydratase activity"/>
    <property type="evidence" value="ECO:0007669"/>
    <property type="project" value="UniProtKB-UniRule"/>
</dbReference>
<dbReference type="PANTHER" id="PTHR12592">
    <property type="entry name" value="ATP-DEPENDENT (S)-NAD(P)H-HYDRATE DEHYDRATASE FAMILY MEMBER"/>
    <property type="match status" value="1"/>
</dbReference>
<keyword evidence="6 8" id="KW-0456">Lyase</keyword>
<comment type="similarity">
    <text evidence="8">Belongs to the NnrD/CARKD family.</text>
</comment>
<dbReference type="PANTHER" id="PTHR12592:SF0">
    <property type="entry name" value="ATP-DEPENDENT (S)-NAD(P)H-HYDRATE DEHYDRATASE"/>
    <property type="match status" value="1"/>
</dbReference>
<keyword evidence="1 8" id="KW-0597">Phosphoprotein</keyword>
<proteinExistence type="inferred from homology"/>
<dbReference type="OrthoDB" id="8110916at2759"/>
<protein>
    <recommendedName>
        <fullName evidence="8">ATP-dependent (S)-NAD(P)H-hydrate dehydratase</fullName>
        <ecNumber evidence="8">4.2.1.93</ecNumber>
    </recommendedName>
    <alternativeName>
        <fullName evidence="8">ATP-dependent NAD(P)HX dehydratase</fullName>
    </alternativeName>
</protein>
<dbReference type="GO" id="GO:0005524">
    <property type="term" value="F:ATP binding"/>
    <property type="evidence" value="ECO:0007669"/>
    <property type="project" value="UniProtKB-KW"/>
</dbReference>
<comment type="caution">
    <text evidence="10">The sequence shown here is derived from an EMBL/GenBank/DDBJ whole genome shotgun (WGS) entry which is preliminary data.</text>
</comment>
<comment type="catalytic activity">
    <reaction evidence="7 8">
        <text>(6S)-NADPHX + ATP = ADP + phosphate + NADPH + H(+)</text>
        <dbReference type="Rhea" id="RHEA:32231"/>
        <dbReference type="ChEBI" id="CHEBI:15378"/>
        <dbReference type="ChEBI" id="CHEBI:30616"/>
        <dbReference type="ChEBI" id="CHEBI:43474"/>
        <dbReference type="ChEBI" id="CHEBI:57783"/>
        <dbReference type="ChEBI" id="CHEBI:64076"/>
        <dbReference type="ChEBI" id="CHEBI:456216"/>
        <dbReference type="EC" id="4.2.1.93"/>
    </reaction>
</comment>
<keyword evidence="2 8" id="KW-0547">Nucleotide-binding</keyword>
<dbReference type="CDD" id="cd01171">
    <property type="entry name" value="YXKO-related"/>
    <property type="match status" value="1"/>
</dbReference>
<comment type="function">
    <text evidence="8">Catalyzes the dehydration of the S-form of NAD(P)HX at the expense of ATP, which is converted to ADP. Together with NAD(P)HX epimerase, which catalyzes the epimerization of the S- and R-forms, the enzyme allows the repair of both epimers of NAD(P)HX, a damaged form of NAD(P)H that is a result of enzymatic or heat-dependent hydration.</text>
</comment>
<keyword evidence="4" id="KW-0521">NADP</keyword>
<evidence type="ECO:0000256" key="6">
    <source>
        <dbReference type="ARBA" id="ARBA00023239"/>
    </source>
</evidence>
<dbReference type="GO" id="GO:0046496">
    <property type="term" value="P:nicotinamide nucleotide metabolic process"/>
    <property type="evidence" value="ECO:0007669"/>
    <property type="project" value="UniProtKB-UniRule"/>
</dbReference>
<name>A0A5N5TP75_9CRUS</name>
<organism evidence="10 11">
    <name type="scientific">Armadillidium nasatum</name>
    <dbReference type="NCBI Taxonomy" id="96803"/>
    <lineage>
        <taxon>Eukaryota</taxon>
        <taxon>Metazoa</taxon>
        <taxon>Ecdysozoa</taxon>
        <taxon>Arthropoda</taxon>
        <taxon>Crustacea</taxon>
        <taxon>Multicrustacea</taxon>
        <taxon>Malacostraca</taxon>
        <taxon>Eumalacostraca</taxon>
        <taxon>Peracarida</taxon>
        <taxon>Isopoda</taxon>
        <taxon>Oniscidea</taxon>
        <taxon>Crinocheta</taxon>
        <taxon>Armadillidiidae</taxon>
        <taxon>Armadillidium</taxon>
    </lineage>
</organism>
<dbReference type="HAMAP" id="MF_01965">
    <property type="entry name" value="NADHX_dehydratase"/>
    <property type="match status" value="1"/>
</dbReference>
<keyword evidence="3 8" id="KW-0067">ATP-binding</keyword>
<dbReference type="InterPro" id="IPR000631">
    <property type="entry name" value="CARKD"/>
</dbReference>
<feature type="binding site" evidence="8">
    <location>
        <begin position="229"/>
        <end position="238"/>
    </location>
    <ligand>
        <name>ATP</name>
        <dbReference type="ChEBI" id="CHEBI:30616"/>
    </ligand>
</feature>
<dbReference type="Proteomes" id="UP000326759">
    <property type="component" value="Unassembled WGS sequence"/>
</dbReference>
<feature type="domain" description="YjeF C-terminal" evidence="9">
    <location>
        <begin position="17"/>
        <end position="308"/>
    </location>
</feature>
<comment type="catalytic activity">
    <reaction evidence="8">
        <text>(6S)-NADHX + ATP = ADP + phosphate + NADH + H(+)</text>
        <dbReference type="Rhea" id="RHEA:19017"/>
        <dbReference type="ChEBI" id="CHEBI:15378"/>
        <dbReference type="ChEBI" id="CHEBI:30616"/>
        <dbReference type="ChEBI" id="CHEBI:43474"/>
        <dbReference type="ChEBI" id="CHEBI:57945"/>
        <dbReference type="ChEBI" id="CHEBI:64074"/>
        <dbReference type="ChEBI" id="CHEBI:456216"/>
        <dbReference type="EC" id="4.2.1.93"/>
    </reaction>
</comment>
<keyword evidence="11" id="KW-1185">Reference proteome</keyword>
<dbReference type="InterPro" id="IPR029056">
    <property type="entry name" value="Ribokinase-like"/>
</dbReference>
<dbReference type="Gene3D" id="3.40.1190.20">
    <property type="match status" value="1"/>
</dbReference>
<evidence type="ECO:0000256" key="1">
    <source>
        <dbReference type="ARBA" id="ARBA00022553"/>
    </source>
</evidence>
<dbReference type="SUPFAM" id="SSF53613">
    <property type="entry name" value="Ribokinase-like"/>
    <property type="match status" value="1"/>
</dbReference>
<evidence type="ECO:0000256" key="3">
    <source>
        <dbReference type="ARBA" id="ARBA00022840"/>
    </source>
</evidence>